<protein>
    <recommendedName>
        <fullName evidence="2">Carboxymuconolactone decarboxylase-like domain-containing protein</fullName>
    </recommendedName>
</protein>
<gene>
    <name evidence="1" type="ORF">METZ01_LOCUS343539</name>
</gene>
<sequence>MDEKMIEKMKDHPHSDLSDRIKIALDLTEDFIMNHANGVDDPYMARLKQHFSDAEVVELTVAIGIWDSVHKFNNVFDVHPPVTEGLFTVDPPDVPERMRQHVIDPGNKY</sequence>
<name>A0A382R0P3_9ZZZZ</name>
<proteinExistence type="predicted"/>
<dbReference type="Gene3D" id="1.20.1290.10">
    <property type="entry name" value="AhpD-like"/>
    <property type="match status" value="1"/>
</dbReference>
<reference evidence="1" key="1">
    <citation type="submission" date="2018-05" db="EMBL/GenBank/DDBJ databases">
        <authorList>
            <person name="Lanie J.A."/>
            <person name="Ng W.-L."/>
            <person name="Kazmierczak K.M."/>
            <person name="Andrzejewski T.M."/>
            <person name="Davidsen T.M."/>
            <person name="Wayne K.J."/>
            <person name="Tettelin H."/>
            <person name="Glass J.I."/>
            <person name="Rusch D."/>
            <person name="Podicherti R."/>
            <person name="Tsui H.-C.T."/>
            <person name="Winkler M.E."/>
        </authorList>
    </citation>
    <scope>NUCLEOTIDE SEQUENCE</scope>
</reference>
<evidence type="ECO:0008006" key="2">
    <source>
        <dbReference type="Google" id="ProtNLM"/>
    </source>
</evidence>
<dbReference type="AlphaFoldDB" id="A0A382R0P3"/>
<evidence type="ECO:0000313" key="1">
    <source>
        <dbReference type="EMBL" id="SVC90685.1"/>
    </source>
</evidence>
<dbReference type="SUPFAM" id="SSF69118">
    <property type="entry name" value="AhpD-like"/>
    <property type="match status" value="1"/>
</dbReference>
<accession>A0A382R0P3</accession>
<dbReference type="EMBL" id="UINC01117919">
    <property type="protein sequence ID" value="SVC90685.1"/>
    <property type="molecule type" value="Genomic_DNA"/>
</dbReference>
<dbReference type="InterPro" id="IPR029032">
    <property type="entry name" value="AhpD-like"/>
</dbReference>
<organism evidence="1">
    <name type="scientific">marine metagenome</name>
    <dbReference type="NCBI Taxonomy" id="408172"/>
    <lineage>
        <taxon>unclassified sequences</taxon>
        <taxon>metagenomes</taxon>
        <taxon>ecological metagenomes</taxon>
    </lineage>
</organism>